<protein>
    <submittedName>
        <fullName evidence="1">Uncharacterized protein</fullName>
    </submittedName>
</protein>
<dbReference type="Proteomes" id="UP000182192">
    <property type="component" value="Unassembled WGS sequence"/>
</dbReference>
<reference evidence="1 2" key="1">
    <citation type="submission" date="2016-10" db="EMBL/GenBank/DDBJ databases">
        <authorList>
            <person name="de Groot N.N."/>
        </authorList>
    </citation>
    <scope>NUCLEOTIDE SEQUENCE [LARGE SCALE GENOMIC DNA]</scope>
    <source>
        <strain evidence="1 2">AR67</strain>
    </source>
</reference>
<dbReference type="AlphaFoldDB" id="A0A1I1FQ10"/>
<proteinExistence type="predicted"/>
<organism evidence="1 2">
    <name type="scientific">Ruminococcus albus</name>
    <dbReference type="NCBI Taxonomy" id="1264"/>
    <lineage>
        <taxon>Bacteria</taxon>
        <taxon>Bacillati</taxon>
        <taxon>Bacillota</taxon>
        <taxon>Clostridia</taxon>
        <taxon>Eubacteriales</taxon>
        <taxon>Oscillospiraceae</taxon>
        <taxon>Ruminococcus</taxon>
    </lineage>
</organism>
<sequence length="113" mass="12318">MAWDANEKGNYAYLTKTASEHGGVDNFIDDIHNEGYQEGHEHGMIEGAGAATVVIAAAIGAYEGIKHLVQKHKAKKQAVVERSEAAQEALRQICSDSNGELYNESEKTEIDDE</sequence>
<evidence type="ECO:0000313" key="1">
    <source>
        <dbReference type="EMBL" id="SFC01082.1"/>
    </source>
</evidence>
<accession>A0A1I1FQ10</accession>
<gene>
    <name evidence="1" type="ORF">SAMN02910406_00972</name>
</gene>
<evidence type="ECO:0000313" key="2">
    <source>
        <dbReference type="Proteomes" id="UP000182192"/>
    </source>
</evidence>
<dbReference type="RefSeq" id="WP_074960445.1">
    <property type="nucleotide sequence ID" value="NZ_FOKQ01000006.1"/>
</dbReference>
<dbReference type="EMBL" id="FOKQ01000006">
    <property type="protein sequence ID" value="SFC01082.1"/>
    <property type="molecule type" value="Genomic_DNA"/>
</dbReference>
<name>A0A1I1FQ10_RUMAL</name>